<gene>
    <name evidence="1" type="ORF">SAMN05444170_0026</name>
</gene>
<accession>A0A1M7SQH9</accession>
<dbReference type="Gene3D" id="2.60.120.620">
    <property type="entry name" value="q2cbj1_9rhob like domain"/>
    <property type="match status" value="1"/>
</dbReference>
<dbReference type="Pfam" id="PF05721">
    <property type="entry name" value="PhyH"/>
    <property type="match status" value="1"/>
</dbReference>
<reference evidence="2" key="1">
    <citation type="submission" date="2016-11" db="EMBL/GenBank/DDBJ databases">
        <authorList>
            <person name="Varghese N."/>
            <person name="Submissions S."/>
        </authorList>
    </citation>
    <scope>NUCLEOTIDE SEQUENCE [LARGE SCALE GENOMIC DNA]</scope>
    <source>
        <strain evidence="2">GAS401</strain>
    </source>
</reference>
<evidence type="ECO:0000313" key="1">
    <source>
        <dbReference type="EMBL" id="SHN60682.1"/>
    </source>
</evidence>
<dbReference type="Proteomes" id="UP000184096">
    <property type="component" value="Chromosome I"/>
</dbReference>
<dbReference type="InterPro" id="IPR051961">
    <property type="entry name" value="Fungal_Metabolite_Diox"/>
</dbReference>
<dbReference type="GO" id="GO:0016706">
    <property type="term" value="F:2-oxoglutarate-dependent dioxygenase activity"/>
    <property type="evidence" value="ECO:0007669"/>
    <property type="project" value="UniProtKB-ARBA"/>
</dbReference>
<dbReference type="EMBL" id="LT670849">
    <property type="protein sequence ID" value="SHN60682.1"/>
    <property type="molecule type" value="Genomic_DNA"/>
</dbReference>
<dbReference type="PANTHER" id="PTHR37563:SF2">
    <property type="entry name" value="PHYTANOYL-COA DIOXYGENASE FAMILY PROTEIN (AFU_ORTHOLOGUE AFUA_2G03330)"/>
    <property type="match status" value="1"/>
</dbReference>
<dbReference type="InterPro" id="IPR008775">
    <property type="entry name" value="Phytyl_CoA_dOase-like"/>
</dbReference>
<dbReference type="SUPFAM" id="SSF51197">
    <property type="entry name" value="Clavaminate synthase-like"/>
    <property type="match status" value="1"/>
</dbReference>
<dbReference type="PANTHER" id="PTHR37563">
    <property type="entry name" value="PHYTANOYL-COA DIOXYGENASE FAMILY PROTEIN (AFU_ORTHOLOGUE AFUA_2G03330)"/>
    <property type="match status" value="1"/>
</dbReference>
<protein>
    <submittedName>
        <fullName evidence="1">Ectoine hydroxylase-related dioxygenase, phytanoyl-CoA dioxygenase (PhyH) family</fullName>
    </submittedName>
</protein>
<keyword evidence="1" id="KW-0223">Dioxygenase</keyword>
<dbReference type="RefSeq" id="WP_083587377.1">
    <property type="nucleotide sequence ID" value="NZ_LT670849.1"/>
</dbReference>
<name>A0A1M7SQH9_9BRAD</name>
<evidence type="ECO:0000313" key="2">
    <source>
        <dbReference type="Proteomes" id="UP000184096"/>
    </source>
</evidence>
<organism evidence="1 2">
    <name type="scientific">Bradyrhizobium erythrophlei</name>
    <dbReference type="NCBI Taxonomy" id="1437360"/>
    <lineage>
        <taxon>Bacteria</taxon>
        <taxon>Pseudomonadati</taxon>
        <taxon>Pseudomonadota</taxon>
        <taxon>Alphaproteobacteria</taxon>
        <taxon>Hyphomicrobiales</taxon>
        <taxon>Nitrobacteraceae</taxon>
        <taxon>Bradyrhizobium</taxon>
    </lineage>
</organism>
<proteinExistence type="predicted"/>
<dbReference type="OrthoDB" id="9796766at2"/>
<keyword evidence="2" id="KW-1185">Reference proteome</keyword>
<dbReference type="AlphaFoldDB" id="A0A1M7SQH9"/>
<keyword evidence="1" id="KW-0560">Oxidoreductase</keyword>
<sequence length="257" mass="28315">MTPLSQQMQTHALAFEREGYVTLPNVVSKAKLAALTEELRSEYNRARAKGELFAGGGTISGHLNCFPGGQSRFVYDELERFGVFDLVRKLLPSATRMPNVGCNLNLPNSSAQNPHADGYAASPFVIVNVAPIDTDLSNGAMEITPGTHLRDYKYWQYAFSGKPSIRTCMSAGDVIVRSSMLWHRGMPNKSNVIRPMLAFTWENDGSDLADPYTAHGGKITLLPNRYAQNFSGRLREHAFASLPALGKGYLFLRSVVQ</sequence>